<dbReference type="EC" id="4.2.2.n1" evidence="2"/>
<dbReference type="InterPro" id="IPR036908">
    <property type="entry name" value="RlpA-like_sf"/>
</dbReference>
<dbReference type="Gene3D" id="2.40.240.50">
    <property type="entry name" value="Barwin-like endoglucanases"/>
    <property type="match status" value="1"/>
</dbReference>
<keyword evidence="3" id="KW-0456">Lyase</keyword>
<feature type="domain" description="Lytic transglycosylase MltA" evidence="6">
    <location>
        <begin position="139"/>
        <end position="296"/>
    </location>
</feature>
<comment type="caution">
    <text evidence="7">The sequence shown here is derived from an EMBL/GenBank/DDBJ whole genome shotgun (WGS) entry which is preliminary data.</text>
</comment>
<dbReference type="SUPFAM" id="SSF50685">
    <property type="entry name" value="Barwin-like endoglucanases"/>
    <property type="match status" value="1"/>
</dbReference>
<dbReference type="Pfam" id="PF06725">
    <property type="entry name" value="3D"/>
    <property type="match status" value="1"/>
</dbReference>
<dbReference type="PIRSF" id="PIRSF019422">
    <property type="entry name" value="MltA"/>
    <property type="match status" value="1"/>
</dbReference>
<evidence type="ECO:0000256" key="2">
    <source>
        <dbReference type="ARBA" id="ARBA00012587"/>
    </source>
</evidence>
<keyword evidence="8" id="KW-1185">Reference proteome</keyword>
<proteinExistence type="predicted"/>
<evidence type="ECO:0000313" key="7">
    <source>
        <dbReference type="EMBL" id="SMP30925.1"/>
    </source>
</evidence>
<protein>
    <recommendedName>
        <fullName evidence="2">peptidoglycan lytic exotransglycosylase</fullName>
        <ecNumber evidence="2">4.2.2.n1</ecNumber>
    </recommendedName>
    <alternativeName>
        <fullName evidence="5">Murein hydrolase A</fullName>
    </alternativeName>
</protein>
<gene>
    <name evidence="7" type="ORF">SAMN06265374_3357</name>
</gene>
<name>A0ABY1PBQ1_9HYPH</name>
<dbReference type="InterPro" id="IPR005300">
    <property type="entry name" value="MltA_B"/>
</dbReference>
<dbReference type="EMBL" id="FXTT01000004">
    <property type="protein sequence ID" value="SMP30925.1"/>
    <property type="molecule type" value="Genomic_DNA"/>
</dbReference>
<organism evidence="7 8">
    <name type="scientific">Roseibium denhamense</name>
    <dbReference type="NCBI Taxonomy" id="76305"/>
    <lineage>
        <taxon>Bacteria</taxon>
        <taxon>Pseudomonadati</taxon>
        <taxon>Pseudomonadota</taxon>
        <taxon>Alphaproteobacteria</taxon>
        <taxon>Hyphomicrobiales</taxon>
        <taxon>Stappiaceae</taxon>
        <taxon>Roseibium</taxon>
    </lineage>
</organism>
<accession>A0ABY1PBQ1</accession>
<keyword evidence="4" id="KW-0961">Cell wall biogenesis/degradation</keyword>
<comment type="catalytic activity">
    <reaction evidence="1">
        <text>Exolytic cleavage of the (1-&gt;4)-beta-glycosidic linkage between N-acetylmuramic acid (MurNAc) and N-acetylglucosamine (GlcNAc) residues in peptidoglycan, from either the reducing or the non-reducing ends of the peptidoglycan chains, with concomitant formation of a 1,6-anhydrobond in the MurNAc residue.</text>
        <dbReference type="EC" id="4.2.2.n1"/>
    </reaction>
</comment>
<evidence type="ECO:0000256" key="5">
    <source>
        <dbReference type="ARBA" id="ARBA00030918"/>
    </source>
</evidence>
<dbReference type="CDD" id="cd14668">
    <property type="entry name" value="mlta_B"/>
    <property type="match status" value="1"/>
</dbReference>
<dbReference type="SMART" id="SM00925">
    <property type="entry name" value="MltA"/>
    <property type="match status" value="1"/>
</dbReference>
<evidence type="ECO:0000259" key="6">
    <source>
        <dbReference type="SMART" id="SM00925"/>
    </source>
</evidence>
<reference evidence="7 8" key="1">
    <citation type="submission" date="2017-05" db="EMBL/GenBank/DDBJ databases">
        <authorList>
            <person name="Varghese N."/>
            <person name="Submissions S."/>
        </authorList>
    </citation>
    <scope>NUCLEOTIDE SEQUENCE [LARGE SCALE GENOMIC DNA]</scope>
    <source>
        <strain evidence="7 8">DSM 15949</strain>
    </source>
</reference>
<sequence length="406" mass="44179">MALGILRPGRGHASWAAWLLRGAAIAAPLLFTGTSSVMAKSPPPDTSRTGTSFASLEGWNKDAHHHALSAFMRFCERPKSLTKAWEASNLAAADVRRLCKIASDVDVNGPGKAQQFFETYFIPSRVDARGFVTGYYEPEVAASRTRSDTFSHPLYRKPPGLEAVTRSNRPKGWPGDISHGRRLNGKLTELPDRAAIMEGALDGENLELVWLADPVDAFFIHIQGSARLRLNDGGVMRVGYAGKTGHPYTGIGRLLVERGLGTPEDFTMSGLRQWLADNPHERDPLFMENRSFIFFREVTDTRPELGPVGGASLPLVAGRSLAVDTRFLSYGSLVYVTAAFSDPDRPSASFQRLMTADDTGSAIKGHARGDIFIGSGDRAGEIAGDIRHEAAFTILLPNPDAIRTPY</sequence>
<dbReference type="InterPro" id="IPR026044">
    <property type="entry name" value="MltA"/>
</dbReference>
<evidence type="ECO:0000256" key="1">
    <source>
        <dbReference type="ARBA" id="ARBA00001420"/>
    </source>
</evidence>
<evidence type="ECO:0000256" key="4">
    <source>
        <dbReference type="ARBA" id="ARBA00023316"/>
    </source>
</evidence>
<dbReference type="InterPro" id="IPR010611">
    <property type="entry name" value="3D_dom"/>
</dbReference>
<evidence type="ECO:0000313" key="8">
    <source>
        <dbReference type="Proteomes" id="UP001157914"/>
    </source>
</evidence>
<evidence type="ECO:0000256" key="3">
    <source>
        <dbReference type="ARBA" id="ARBA00023239"/>
    </source>
</evidence>
<dbReference type="PANTHER" id="PTHR30124">
    <property type="entry name" value="MEMBRANE-BOUND LYTIC MUREIN TRANSGLYCOSYLASE A"/>
    <property type="match status" value="1"/>
</dbReference>
<dbReference type="Gene3D" id="2.40.40.10">
    <property type="entry name" value="RlpA-like domain"/>
    <property type="match status" value="1"/>
</dbReference>
<dbReference type="PANTHER" id="PTHR30124:SF0">
    <property type="entry name" value="MEMBRANE-BOUND LYTIC MUREIN TRANSGLYCOSYLASE A"/>
    <property type="match status" value="1"/>
</dbReference>
<dbReference type="Pfam" id="PF03562">
    <property type="entry name" value="MltA"/>
    <property type="match status" value="1"/>
</dbReference>
<dbReference type="Proteomes" id="UP001157914">
    <property type="component" value="Unassembled WGS sequence"/>
</dbReference>
<dbReference type="CDD" id="cd14485">
    <property type="entry name" value="mltA_like_LT_A"/>
    <property type="match status" value="1"/>
</dbReference>